<keyword evidence="3" id="KW-0509">mRNA transport</keyword>
<evidence type="ECO:0000256" key="5">
    <source>
        <dbReference type="ARBA" id="ARBA00023010"/>
    </source>
</evidence>
<name>W6MRW9_9ASCO</name>
<feature type="domain" description="Nuclear pore protein Nup188 C-terminal" evidence="11">
    <location>
        <begin position="1280"/>
        <end position="1533"/>
    </location>
</feature>
<keyword evidence="4" id="KW-0653">Protein transport</keyword>
<dbReference type="EMBL" id="HG793130">
    <property type="protein sequence ID" value="CDK29128.1"/>
    <property type="molecule type" value="Genomic_DNA"/>
</dbReference>
<dbReference type="Pfam" id="PF18378">
    <property type="entry name" value="Nup188_C"/>
    <property type="match status" value="1"/>
</dbReference>
<evidence type="ECO:0000256" key="4">
    <source>
        <dbReference type="ARBA" id="ARBA00022927"/>
    </source>
</evidence>
<evidence type="ECO:0000313" key="14">
    <source>
        <dbReference type="Proteomes" id="UP000019384"/>
    </source>
</evidence>
<reference evidence="13" key="2">
    <citation type="submission" date="2014-02" db="EMBL/GenBank/DDBJ databases">
        <title>Complete DNA sequence of /Kuraishia capsulata/ illustrates novel genomic features among budding yeasts (/Saccharomycotina/).</title>
        <authorList>
            <person name="Morales L."/>
            <person name="Noel B."/>
            <person name="Porcel B."/>
            <person name="Marcet-Houben M."/>
            <person name="Hullo M-F."/>
            <person name="Sacerdot C."/>
            <person name="Tekaia F."/>
            <person name="Leh-Louis V."/>
            <person name="Despons L."/>
            <person name="Khanna V."/>
            <person name="Aury J-M."/>
            <person name="Barbe V."/>
            <person name="Couloux A."/>
            <person name="Labadie K."/>
            <person name="Pelletier E."/>
            <person name="Souciet J-L."/>
            <person name="Boekhout T."/>
            <person name="Gabaldon T."/>
            <person name="Wincker P."/>
            <person name="Dujon B."/>
        </authorList>
    </citation>
    <scope>NUCLEOTIDE SEQUENCE</scope>
    <source>
        <strain evidence="13">CBS 1993</strain>
    </source>
</reference>
<evidence type="ECO:0000313" key="13">
    <source>
        <dbReference type="EMBL" id="CDK29128.1"/>
    </source>
</evidence>
<keyword evidence="7" id="KW-0539">Nucleus</keyword>
<proteinExistence type="inferred from homology"/>
<reference evidence="13" key="1">
    <citation type="submission" date="2013-12" db="EMBL/GenBank/DDBJ databases">
        <authorList>
            <person name="Genoscope - CEA"/>
        </authorList>
    </citation>
    <scope>NUCLEOTIDE SEQUENCE</scope>
    <source>
        <strain evidence="13">CBS 1993</strain>
    </source>
</reference>
<evidence type="ECO:0000259" key="11">
    <source>
        <dbReference type="Pfam" id="PF18378"/>
    </source>
</evidence>
<dbReference type="PANTHER" id="PTHR31431:SF1">
    <property type="entry name" value="NUCLEOPORIN NUP188"/>
    <property type="match status" value="1"/>
</dbReference>
<feature type="domain" description="Nucleoporin Nup188 N-terminal" evidence="10">
    <location>
        <begin position="34"/>
        <end position="491"/>
    </location>
</feature>
<dbReference type="InterPro" id="IPR018864">
    <property type="entry name" value="Nucleoporin_Nup188_N"/>
</dbReference>
<evidence type="ECO:0000256" key="6">
    <source>
        <dbReference type="ARBA" id="ARBA00023132"/>
    </source>
</evidence>
<evidence type="ECO:0000259" key="12">
    <source>
        <dbReference type="Pfam" id="PF21093"/>
    </source>
</evidence>
<evidence type="ECO:0000259" key="10">
    <source>
        <dbReference type="Pfam" id="PF10487"/>
    </source>
</evidence>
<evidence type="ECO:0000256" key="8">
    <source>
        <dbReference type="ARBA" id="ARBA00038387"/>
    </source>
</evidence>
<feature type="domain" description="Nucleoporin Nup188 N-terminal subdomain III" evidence="12">
    <location>
        <begin position="541"/>
        <end position="953"/>
    </location>
</feature>
<dbReference type="STRING" id="1382522.W6MRW9"/>
<keyword evidence="14" id="KW-1185">Reference proteome</keyword>
<accession>W6MRW9</accession>
<dbReference type="InterPro" id="IPR048883">
    <property type="entry name" value="Nup188_N-subdom_III"/>
</dbReference>
<gene>
    <name evidence="13" type="ORF">KUCA_T00005115001</name>
</gene>
<dbReference type="RefSeq" id="XP_022461117.1">
    <property type="nucleotide sequence ID" value="XM_022606268.1"/>
</dbReference>
<keyword evidence="6" id="KW-0906">Nuclear pore complex</keyword>
<comment type="similarity">
    <text evidence="8">Belongs to the Nup188 family.</text>
</comment>
<organism evidence="13 14">
    <name type="scientific">Kuraishia capsulata CBS 1993</name>
    <dbReference type="NCBI Taxonomy" id="1382522"/>
    <lineage>
        <taxon>Eukaryota</taxon>
        <taxon>Fungi</taxon>
        <taxon>Dikarya</taxon>
        <taxon>Ascomycota</taxon>
        <taxon>Saccharomycotina</taxon>
        <taxon>Pichiomycetes</taxon>
        <taxon>Pichiales</taxon>
        <taxon>Pichiaceae</taxon>
        <taxon>Kuraishia</taxon>
    </lineage>
</organism>
<dbReference type="PANTHER" id="PTHR31431">
    <property type="entry name" value="NUCLEOPORIN NUP188 HOMOLOG"/>
    <property type="match status" value="1"/>
</dbReference>
<keyword evidence="2" id="KW-0813">Transport</keyword>
<evidence type="ECO:0000256" key="9">
    <source>
        <dbReference type="ARBA" id="ARBA00040174"/>
    </source>
</evidence>
<evidence type="ECO:0000256" key="1">
    <source>
        <dbReference type="ARBA" id="ARBA00004567"/>
    </source>
</evidence>
<dbReference type="Proteomes" id="UP000019384">
    <property type="component" value="Unassembled WGS sequence"/>
</dbReference>
<comment type="subcellular location">
    <subcellularLocation>
        <location evidence="1">Nucleus</location>
        <location evidence="1">Nuclear pore complex</location>
    </subcellularLocation>
</comment>
<dbReference type="GeneID" id="34522505"/>
<dbReference type="GO" id="GO:0044611">
    <property type="term" value="C:nuclear pore inner ring"/>
    <property type="evidence" value="ECO:0007669"/>
    <property type="project" value="TreeGrafter"/>
</dbReference>
<dbReference type="GO" id="GO:0006606">
    <property type="term" value="P:protein import into nucleus"/>
    <property type="evidence" value="ECO:0007669"/>
    <property type="project" value="TreeGrafter"/>
</dbReference>
<dbReference type="GO" id="GO:0051028">
    <property type="term" value="P:mRNA transport"/>
    <property type="evidence" value="ECO:0007669"/>
    <property type="project" value="UniProtKB-KW"/>
</dbReference>
<dbReference type="Gene3D" id="1.25.10.70">
    <property type="match status" value="1"/>
</dbReference>
<dbReference type="InterPro" id="IPR041634">
    <property type="entry name" value="Nup188_C"/>
</dbReference>
<dbReference type="HOGENOM" id="CLU_001029_1_0_1"/>
<dbReference type="Pfam" id="PF21093">
    <property type="entry name" value="Nup188_N-subdom_III"/>
    <property type="match status" value="1"/>
</dbReference>
<evidence type="ECO:0000256" key="3">
    <source>
        <dbReference type="ARBA" id="ARBA00022816"/>
    </source>
</evidence>
<evidence type="ECO:0000256" key="2">
    <source>
        <dbReference type="ARBA" id="ARBA00022448"/>
    </source>
</evidence>
<dbReference type="OrthoDB" id="102511at2759"/>
<dbReference type="GO" id="GO:0006405">
    <property type="term" value="P:RNA export from nucleus"/>
    <property type="evidence" value="ECO:0007669"/>
    <property type="project" value="TreeGrafter"/>
</dbReference>
<sequence>MSFTNTGDTQCWTIENALLLLTHNTGETEILDLVKKFLVQNKSLWIGSTLPFKKTKASKDVDFSDNAKFQLRSAEYSIGTNSLKFKKYTDKITEGLNVDEQEVVRVIIQTSERVPEELGESSDSGTQLFKDRDDLEKTTFYASKLLRERRFVLQIMSLLLRESDSEEMSNFLEISESIASGASQIVSGLVDELETLMGFIKNLDSSSSSLSRATFQENVNTIIDLAKLLATLIVGSDNRVGLSSQNIVKWFKLMDRTDYGSSLSKRIPGATLTTCQALFTIISLLFIDLDYNYGSLEDDATYMNKPQIITEITHCLDSSPTNPIVLYAWAIVMHRKWAVIQEYPDHELSLSFRQAVKPDFLTISNTCAAKAAELDVFSALLKCHSTLEFDYFYPSIIASFVISMVPYARLSDGMASAVLKIMGDAPDSVIERFFAEQSTENALIVARAKVPLSLTRFLQLIGINASLAMEELCTLRSYMEVFQEDEFYYKYKTDEVTPGLIRLTQDIDVYPPFEELHDLSLLLKDGTRGQLIPSQDKSKSVVTFLYEYNGWSLMGRILQNISRHYNKDDKEKLETISSILAAMTRVTNELDEQTSSEVYGYMSAFIDETDVIEVIFRVFDQALASRNMETMVSCVTFFSALALRHPNRIWPYLSLSLFLGGKLNGGLATTLLGSVEMAEGDFSLTLAFIDLTKALIKDCFTLKNDVAERLKSDVLAKAVTHLIHVFEGFSFWRYNEGHQKMEIGTGIIQIFREILLSMYGVDENSSLDSKVTRLFVPSAKKIVETFLVSDLKDVRSTKSLFLMIQNLAAFPSQYQTSDKTGYWYDKWVSSVFDFAVLLVDIRPVVQSMQPSTFELSLFIELPRLVEIYCQYNSLRSRVIALMTSLVSGSWPEEPPSLLAHLGQEHANVLLRSMAYDLNNAFEDYPLRIALYDFFSAVMQGNQEGLSIVLITGKDIKDWLLEERQKAPKDTPRYSLSLLSIFKKSVSQIGKLPDYVALHLVEAIALAFNSWAAVREGGDDTPFLKQLIDELKARSAKSSKALNENSDYISKCYELRLVSKIAEILSLYLFVSQESSSRKLIADLIHSKEFINIAKEQFKIDGYRSSLHANLENNFEKKYSGLSLKQFTKASFLVRSKFAESATYALPLMDQLFDTDAYWANYREEIVLASVNLQYVSAQITSAKAYGALLTSYCNTNDTLVDQTFIDLVTHLLKLNSEQDLPIEMFKGLYKERMELAFLMSFAFSKSLKSGSDDTTAFALINAVSLILFSTELGMTDYWGKYEVAYYTPLLRILLIGLNLLDPNTKLFVEHSGKFIDIFSIVVSRSAKTVFYSVLNEAVNSTSAKDLSGSTTVTSEIADLSLTFSILKAYLRLNLPSSMSSAISNSLSSNGTLKAGLSLYSCSHLIKVDNEEIFADLTLMFIYELVSVRPIAEQLIRQGLLSVLTESPISVRIRNGGISPTTSPRLHHVWSNGLLSVILTLLCTFKERLLPEALFFVSSFSNQITSTMQNWKSDSIVISTPVIQETAQIILLHKLLNSMNADEVFKTQYAQPQRSFQSIFELDTKDQKNDFVGVMNYLISHPKFLSIRFFPTSPEEQRLLNSDGKAVLIERLIQEFRGLKESILT</sequence>
<dbReference type="GO" id="GO:0017056">
    <property type="term" value="F:structural constituent of nuclear pore"/>
    <property type="evidence" value="ECO:0007669"/>
    <property type="project" value="InterPro"/>
</dbReference>
<evidence type="ECO:0000256" key="7">
    <source>
        <dbReference type="ARBA" id="ARBA00023242"/>
    </source>
</evidence>
<dbReference type="InterPro" id="IPR044840">
    <property type="entry name" value="Nup188"/>
</dbReference>
<protein>
    <recommendedName>
        <fullName evidence="9">Nucleoporin NUP188</fullName>
    </recommendedName>
</protein>
<dbReference type="Pfam" id="PF10487">
    <property type="entry name" value="Nup188_N"/>
    <property type="match status" value="1"/>
</dbReference>
<keyword evidence="5" id="KW-0811">Translocation</keyword>